<dbReference type="InterPro" id="IPR019510">
    <property type="entry name" value="AKAP7-like_phosphoesterase"/>
</dbReference>
<evidence type="ECO:0000313" key="4">
    <source>
        <dbReference type="Proteomes" id="UP000179179"/>
    </source>
</evidence>
<feature type="region of interest" description="Disordered" evidence="1">
    <location>
        <begin position="129"/>
        <end position="148"/>
    </location>
</feature>
<dbReference type="Proteomes" id="UP000179179">
    <property type="component" value="Unassembled WGS sequence"/>
</dbReference>
<feature type="region of interest" description="Disordered" evidence="1">
    <location>
        <begin position="239"/>
        <end position="291"/>
    </location>
</feature>
<feature type="compositionally biased region" description="Polar residues" evidence="1">
    <location>
        <begin position="168"/>
        <end position="179"/>
    </location>
</feature>
<dbReference type="GO" id="GO:0006355">
    <property type="term" value="P:regulation of DNA-templated transcription"/>
    <property type="evidence" value="ECO:0007669"/>
    <property type="project" value="TreeGrafter"/>
</dbReference>
<evidence type="ECO:0000259" key="2">
    <source>
        <dbReference type="Pfam" id="PF10469"/>
    </source>
</evidence>
<dbReference type="Gene3D" id="3.90.1140.10">
    <property type="entry name" value="Cyclic phosphodiesterase"/>
    <property type="match status" value="1"/>
</dbReference>
<dbReference type="AlphaFoldDB" id="A0A1F7ZNT2"/>
<comment type="caution">
    <text evidence="3">The sequence shown here is derived from an EMBL/GenBank/DDBJ whole genome shotgun (WGS) entry which is preliminary data.</text>
</comment>
<dbReference type="PANTHER" id="PTHR13360">
    <property type="entry name" value="ACTIVATING SIGNAL COINTEGRATOR 1 COMPLEX SUBUNIT 1"/>
    <property type="match status" value="1"/>
</dbReference>
<dbReference type="RefSeq" id="XP_022384827.1">
    <property type="nucleotide sequence ID" value="XM_022537312.1"/>
</dbReference>
<gene>
    <name evidence="3" type="ORF">ABOM_010184</name>
</gene>
<accession>A0A1F7ZNT2</accession>
<feature type="compositionally biased region" description="Basic and acidic residues" evidence="1">
    <location>
        <begin position="266"/>
        <end position="278"/>
    </location>
</feature>
<feature type="region of interest" description="Disordered" evidence="1">
    <location>
        <begin position="32"/>
        <end position="74"/>
    </location>
</feature>
<dbReference type="InterPro" id="IPR009210">
    <property type="entry name" value="ASCC1"/>
</dbReference>
<dbReference type="GeneID" id="34453574"/>
<dbReference type="EMBL" id="LYCR01000120">
    <property type="protein sequence ID" value="OGM41110.1"/>
    <property type="molecule type" value="Genomic_DNA"/>
</dbReference>
<dbReference type="Pfam" id="PF10469">
    <property type="entry name" value="AKAP7_NLS"/>
    <property type="match status" value="1"/>
</dbReference>
<protein>
    <recommendedName>
        <fullName evidence="2">A-kinase anchor protein 7-like phosphoesterase domain-containing protein</fullName>
    </recommendedName>
</protein>
<feature type="region of interest" description="Disordered" evidence="1">
    <location>
        <begin position="347"/>
        <end position="367"/>
    </location>
</feature>
<dbReference type="STRING" id="109264.A0A1F7ZNT2"/>
<keyword evidence="4" id="KW-1185">Reference proteome</keyword>
<dbReference type="GO" id="GO:0005634">
    <property type="term" value="C:nucleus"/>
    <property type="evidence" value="ECO:0007669"/>
    <property type="project" value="TreeGrafter"/>
</dbReference>
<name>A0A1F7ZNT2_9EURO</name>
<reference evidence="3 4" key="1">
    <citation type="journal article" date="2016" name="Genome Biol. Evol.">
        <title>Draft genome sequence of an aflatoxigenic Aspergillus species, A. bombycis.</title>
        <authorList>
            <person name="Moore G.G."/>
            <person name="Mack B.M."/>
            <person name="Beltz S.B."/>
            <person name="Gilbert M.K."/>
        </authorList>
    </citation>
    <scope>NUCLEOTIDE SEQUENCE [LARGE SCALE GENOMIC DNA]</scope>
    <source>
        <strain evidence="4">NRRL 26010</strain>
    </source>
</reference>
<evidence type="ECO:0000256" key="1">
    <source>
        <dbReference type="SAM" id="MobiDB-lite"/>
    </source>
</evidence>
<feature type="domain" description="A-kinase anchor protein 7-like phosphoesterase" evidence="2">
    <location>
        <begin position="1"/>
        <end position="232"/>
    </location>
</feature>
<organism evidence="3 4">
    <name type="scientific">Aspergillus bombycis</name>
    <dbReference type="NCBI Taxonomy" id="109264"/>
    <lineage>
        <taxon>Eukaryota</taxon>
        <taxon>Fungi</taxon>
        <taxon>Dikarya</taxon>
        <taxon>Ascomycota</taxon>
        <taxon>Pezizomycotina</taxon>
        <taxon>Eurotiomycetes</taxon>
        <taxon>Eurotiomycetidae</taxon>
        <taxon>Eurotiales</taxon>
        <taxon>Aspergillaceae</taxon>
        <taxon>Aspergillus</taxon>
    </lineage>
</organism>
<proteinExistence type="predicted"/>
<dbReference type="GO" id="GO:0006307">
    <property type="term" value="P:DNA alkylation repair"/>
    <property type="evidence" value="ECO:0007669"/>
    <property type="project" value="InterPro"/>
</dbReference>
<evidence type="ECO:0000313" key="3">
    <source>
        <dbReference type="EMBL" id="OGM41110.1"/>
    </source>
</evidence>
<sequence length="367" mass="40073">MSLPTKERLNEATEFFQSLDLVTMAREAEKIASARAQGRKRNAPLVSAAEQSSSPSAGEVAKSHDESPPSPFTVSLESLHALPRARAATVLHAAPVDPTARLYPFCELLRDKFLEAGFLVGEQKKEKDIKQTNDKSTEGAAVEEPSHLEEIPANIAEEDALRSDKSISTEAVSKKSTASKPKIRPLLLHATVANTIYVRGRARGGGPQKGQNRKNQYTFDARDFLSHYRNYYVDSDRTTPRATVVTTSGDGGEQDPLNGEGLSDNETSRPESEEDRSPNNRRASRDATGGSRQQYAFVWAKDFALETICICEMGAKKLDPEADEDGMNARLREKYLAVIERSLEFQSIGDGDGKADASSDGGGVNIR</sequence>
<dbReference type="OrthoDB" id="277832at2759"/>
<dbReference type="PANTHER" id="PTHR13360:SF1">
    <property type="entry name" value="ACTIVATING SIGNAL COINTEGRATOR 1 COMPLEX SUBUNIT 1"/>
    <property type="match status" value="1"/>
</dbReference>
<feature type="region of interest" description="Disordered" evidence="1">
    <location>
        <begin position="160"/>
        <end position="179"/>
    </location>
</feature>